<dbReference type="InParanoid" id="A0A401GWR3"/>
<keyword evidence="1" id="KW-0175">Coiled coil</keyword>
<dbReference type="GeneID" id="38783578"/>
<dbReference type="AlphaFoldDB" id="A0A401GWR3"/>
<evidence type="ECO:0000313" key="3">
    <source>
        <dbReference type="EMBL" id="GBE86661.1"/>
    </source>
</evidence>
<feature type="domain" description="Kinetochore protein Sos7 coiled-coil" evidence="2">
    <location>
        <begin position="73"/>
        <end position="146"/>
    </location>
</feature>
<dbReference type="STRING" id="139825.A0A401GWR3"/>
<dbReference type="EMBL" id="BFAD01000009">
    <property type="protein sequence ID" value="GBE86661.1"/>
    <property type="molecule type" value="Genomic_DNA"/>
</dbReference>
<dbReference type="InterPro" id="IPR037475">
    <property type="entry name" value="Sos7"/>
</dbReference>
<gene>
    <name evidence="3" type="ORF">SCP_0905410</name>
</gene>
<evidence type="ECO:0000313" key="4">
    <source>
        <dbReference type="Proteomes" id="UP000287166"/>
    </source>
</evidence>
<evidence type="ECO:0000259" key="2">
    <source>
        <dbReference type="Pfam" id="PF20882"/>
    </source>
</evidence>
<dbReference type="GO" id="GO:0000776">
    <property type="term" value="C:kinetochore"/>
    <property type="evidence" value="ECO:0007669"/>
    <property type="project" value="InterPro"/>
</dbReference>
<name>A0A401GWR3_9APHY</name>
<dbReference type="InterPro" id="IPR048781">
    <property type="entry name" value="Sos7_CC"/>
</dbReference>
<proteinExistence type="predicted"/>
<comment type="caution">
    <text evidence="3">The sequence shown here is derived from an EMBL/GenBank/DDBJ whole genome shotgun (WGS) entry which is preliminary data.</text>
</comment>
<sequence>MSLEVDHTAKIDAARSLQAQLQNTRLYIVGYREQFDTHHAAAAESGSSSLYETRTGLTDPAVVAVDVASQIAFLRKLKIQYLEQKAKDQYIKTIVSPDAPNIDANDNEKLRVVNEAKKEALKAAKAHLAEKDGDIRKFAPLVEQDYNKAKLLTDEAFSLASQILDARLTLTRLRSAHPLPRLTIPAANAQLDVQVIEMQKLDDALQGVNENIERVKEAVKDGAREFERLRVERADMEKLVQAEKDEGEDETVIGLYDWYTASLALHRSLLSLETFHFASENELHLKYAIPRQGEARRREVQITLLFVPNTRQLADAQIEGLSGDLGDIVGAHIQANDVPGLIAAVLARARAER</sequence>
<dbReference type="PANTHER" id="PTHR37329">
    <property type="entry name" value="KINETOCHORE PROTEIN SOS7"/>
    <property type="match status" value="1"/>
</dbReference>
<dbReference type="Proteomes" id="UP000287166">
    <property type="component" value="Unassembled WGS sequence"/>
</dbReference>
<feature type="coiled-coil region" evidence="1">
    <location>
        <begin position="198"/>
        <end position="246"/>
    </location>
</feature>
<evidence type="ECO:0000256" key="1">
    <source>
        <dbReference type="SAM" id="Coils"/>
    </source>
</evidence>
<dbReference type="GO" id="GO:0034501">
    <property type="term" value="P:protein localization to kinetochore"/>
    <property type="evidence" value="ECO:0007669"/>
    <property type="project" value="InterPro"/>
</dbReference>
<dbReference type="GO" id="GO:0051315">
    <property type="term" value="P:attachment of mitotic spindle microtubules to kinetochore"/>
    <property type="evidence" value="ECO:0007669"/>
    <property type="project" value="TreeGrafter"/>
</dbReference>
<dbReference type="RefSeq" id="XP_027617574.1">
    <property type="nucleotide sequence ID" value="XM_027761773.1"/>
</dbReference>
<protein>
    <recommendedName>
        <fullName evidence="2">Kinetochore protein Sos7 coiled-coil domain-containing protein</fullName>
    </recommendedName>
</protein>
<dbReference type="Pfam" id="PF20882">
    <property type="entry name" value="Sos7"/>
    <property type="match status" value="1"/>
</dbReference>
<dbReference type="OrthoDB" id="18959at2759"/>
<accession>A0A401GWR3</accession>
<dbReference type="PANTHER" id="PTHR37329:SF1">
    <property type="entry name" value="KINETOCHORE PROTEIN SOS7"/>
    <property type="match status" value="1"/>
</dbReference>
<organism evidence="3 4">
    <name type="scientific">Sparassis crispa</name>
    <dbReference type="NCBI Taxonomy" id="139825"/>
    <lineage>
        <taxon>Eukaryota</taxon>
        <taxon>Fungi</taxon>
        <taxon>Dikarya</taxon>
        <taxon>Basidiomycota</taxon>
        <taxon>Agaricomycotina</taxon>
        <taxon>Agaricomycetes</taxon>
        <taxon>Polyporales</taxon>
        <taxon>Sparassidaceae</taxon>
        <taxon>Sparassis</taxon>
    </lineage>
</organism>
<keyword evidence="4" id="KW-1185">Reference proteome</keyword>
<reference evidence="3 4" key="1">
    <citation type="journal article" date="2018" name="Sci. Rep.">
        <title>Genome sequence of the cauliflower mushroom Sparassis crispa (Hanabiratake) and its association with beneficial usage.</title>
        <authorList>
            <person name="Kiyama R."/>
            <person name="Furutani Y."/>
            <person name="Kawaguchi K."/>
            <person name="Nakanishi T."/>
        </authorList>
    </citation>
    <scope>NUCLEOTIDE SEQUENCE [LARGE SCALE GENOMIC DNA]</scope>
</reference>